<dbReference type="Gene3D" id="1.10.287.70">
    <property type="match status" value="1"/>
</dbReference>
<evidence type="ECO:0000256" key="11">
    <source>
        <dbReference type="ARBA" id="ARBA00023303"/>
    </source>
</evidence>
<protein>
    <submittedName>
        <fullName evidence="14">Lig_chan-Glu_bd domain-containing protein</fullName>
    </submittedName>
</protein>
<evidence type="ECO:0000256" key="9">
    <source>
        <dbReference type="ARBA" id="ARBA00023180"/>
    </source>
</evidence>
<keyword evidence="7 12" id="KW-0472">Membrane</keyword>
<evidence type="ECO:0000259" key="13">
    <source>
        <dbReference type="Pfam" id="PF10613"/>
    </source>
</evidence>
<sequence length="410" mass="46374">MKNLYFPSKVKVAAVEIKSAFTVKKVNDHIVLDGVDGKLIQCLADKLNFEIEVLIPPDDLLSTSYRNGTFGGVVGMVQRGEADLGVMGLTISERTAGAVDFSIPFSALENVFLTKEPKQMPKIAAFTYPYSLNAWILYALMTLAATVLFQRMIFKKATLMGSFLSVLGSIASQAMENVRETPWRRVLLGLWLTIATVMPFFYNTSFLSFLTMPEKIPVPRTFEELSNAVLNGKYKCLTPKGARDKDKILESVNEYMVKLGEVIEKNNWEYSYGEQFADLLDEPVAIIVSKNVIKLFLGSPPYVSVKESDDYLGVWHMAINLRKGFCCRERLNDVLYGIVSGGLYDKWINYFAFRDTLKKRLEVKHKEPESQLTLKDLKMAFFVLFVGHALALMAFLAELLIPKRFDIFYS</sequence>
<keyword evidence="3" id="KW-1003">Cell membrane</keyword>
<evidence type="ECO:0000256" key="7">
    <source>
        <dbReference type="ARBA" id="ARBA00023136"/>
    </source>
</evidence>
<evidence type="ECO:0000256" key="1">
    <source>
        <dbReference type="ARBA" id="ARBA00004651"/>
    </source>
</evidence>
<feature type="transmembrane region" description="Helical" evidence="12">
    <location>
        <begin position="379"/>
        <end position="401"/>
    </location>
</feature>
<feature type="transmembrane region" description="Helical" evidence="12">
    <location>
        <begin position="130"/>
        <end position="150"/>
    </location>
</feature>
<dbReference type="PANTHER" id="PTHR42643">
    <property type="entry name" value="IONOTROPIC RECEPTOR 20A-RELATED"/>
    <property type="match status" value="1"/>
</dbReference>
<name>A0A8X6PNK4_NEPPI</name>
<dbReference type="SUPFAM" id="SSF53850">
    <property type="entry name" value="Periplasmic binding protein-like II"/>
    <property type="match status" value="1"/>
</dbReference>
<dbReference type="EMBL" id="BMAW01071964">
    <property type="protein sequence ID" value="GFT80618.1"/>
    <property type="molecule type" value="Genomic_DNA"/>
</dbReference>
<keyword evidence="8" id="KW-0675">Receptor</keyword>
<dbReference type="InterPro" id="IPR052192">
    <property type="entry name" value="Insect_Ionotropic_Sensory_Rcpt"/>
</dbReference>
<evidence type="ECO:0000256" key="6">
    <source>
        <dbReference type="ARBA" id="ARBA00023065"/>
    </source>
</evidence>
<dbReference type="InterPro" id="IPR019594">
    <property type="entry name" value="Glu/Gly-bd"/>
</dbReference>
<organism evidence="14 15">
    <name type="scientific">Nephila pilipes</name>
    <name type="common">Giant wood spider</name>
    <name type="synonym">Nephila maculata</name>
    <dbReference type="NCBI Taxonomy" id="299642"/>
    <lineage>
        <taxon>Eukaryota</taxon>
        <taxon>Metazoa</taxon>
        <taxon>Ecdysozoa</taxon>
        <taxon>Arthropoda</taxon>
        <taxon>Chelicerata</taxon>
        <taxon>Arachnida</taxon>
        <taxon>Araneae</taxon>
        <taxon>Araneomorphae</taxon>
        <taxon>Entelegynae</taxon>
        <taxon>Araneoidea</taxon>
        <taxon>Nephilidae</taxon>
        <taxon>Nephila</taxon>
    </lineage>
</organism>
<dbReference type="GO" id="GO:0005886">
    <property type="term" value="C:plasma membrane"/>
    <property type="evidence" value="ECO:0007669"/>
    <property type="project" value="UniProtKB-SubCell"/>
</dbReference>
<proteinExistence type="predicted"/>
<evidence type="ECO:0000256" key="2">
    <source>
        <dbReference type="ARBA" id="ARBA00022448"/>
    </source>
</evidence>
<keyword evidence="15" id="KW-1185">Reference proteome</keyword>
<evidence type="ECO:0000256" key="3">
    <source>
        <dbReference type="ARBA" id="ARBA00022475"/>
    </source>
</evidence>
<keyword evidence="10" id="KW-1071">Ligand-gated ion channel</keyword>
<keyword evidence="11" id="KW-0407">Ion channel</keyword>
<evidence type="ECO:0000313" key="14">
    <source>
        <dbReference type="EMBL" id="GFT80618.1"/>
    </source>
</evidence>
<feature type="transmembrane region" description="Helical" evidence="12">
    <location>
        <begin position="187"/>
        <end position="210"/>
    </location>
</feature>
<dbReference type="PANTHER" id="PTHR42643:SF38">
    <property type="entry name" value="IONOTROPIC RECEPTOR 100A"/>
    <property type="match status" value="1"/>
</dbReference>
<dbReference type="Proteomes" id="UP000887013">
    <property type="component" value="Unassembled WGS sequence"/>
</dbReference>
<comment type="subcellular location">
    <subcellularLocation>
        <location evidence="1">Cell membrane</location>
        <topology evidence="1">Multi-pass membrane protein</topology>
    </subcellularLocation>
</comment>
<evidence type="ECO:0000256" key="4">
    <source>
        <dbReference type="ARBA" id="ARBA00022692"/>
    </source>
</evidence>
<dbReference type="OrthoDB" id="6117597at2759"/>
<keyword evidence="5 12" id="KW-1133">Transmembrane helix</keyword>
<dbReference type="AlphaFoldDB" id="A0A8X6PNK4"/>
<dbReference type="GO" id="GO:0015276">
    <property type="term" value="F:ligand-gated monoatomic ion channel activity"/>
    <property type="evidence" value="ECO:0007669"/>
    <property type="project" value="InterPro"/>
</dbReference>
<keyword evidence="4 12" id="KW-0812">Transmembrane</keyword>
<gene>
    <name evidence="14" type="primary">AVEN_106369_1</name>
    <name evidence="14" type="ORF">NPIL_258871</name>
</gene>
<evidence type="ECO:0000313" key="15">
    <source>
        <dbReference type="Proteomes" id="UP000887013"/>
    </source>
</evidence>
<evidence type="ECO:0000256" key="10">
    <source>
        <dbReference type="ARBA" id="ARBA00023286"/>
    </source>
</evidence>
<keyword evidence="9" id="KW-0325">Glycoprotein</keyword>
<reference evidence="14" key="1">
    <citation type="submission" date="2020-08" db="EMBL/GenBank/DDBJ databases">
        <title>Multicomponent nature underlies the extraordinary mechanical properties of spider dragline silk.</title>
        <authorList>
            <person name="Kono N."/>
            <person name="Nakamura H."/>
            <person name="Mori M."/>
            <person name="Yoshida Y."/>
            <person name="Ohtoshi R."/>
            <person name="Malay A.D."/>
            <person name="Moran D.A.P."/>
            <person name="Tomita M."/>
            <person name="Numata K."/>
            <person name="Arakawa K."/>
        </authorList>
    </citation>
    <scope>NUCLEOTIDE SEQUENCE</scope>
</reference>
<keyword evidence="6" id="KW-0406">Ion transport</keyword>
<accession>A0A8X6PNK4</accession>
<evidence type="ECO:0000256" key="5">
    <source>
        <dbReference type="ARBA" id="ARBA00022989"/>
    </source>
</evidence>
<keyword evidence="2" id="KW-0813">Transport</keyword>
<dbReference type="Pfam" id="PF10613">
    <property type="entry name" value="Lig_chan-Glu_bd"/>
    <property type="match status" value="1"/>
</dbReference>
<evidence type="ECO:0000256" key="8">
    <source>
        <dbReference type="ARBA" id="ARBA00023170"/>
    </source>
</evidence>
<dbReference type="Gene3D" id="3.40.190.10">
    <property type="entry name" value="Periplasmic binding protein-like II"/>
    <property type="match status" value="1"/>
</dbReference>
<evidence type="ECO:0000256" key="12">
    <source>
        <dbReference type="SAM" id="Phobius"/>
    </source>
</evidence>
<comment type="caution">
    <text evidence="14">The sequence shown here is derived from an EMBL/GenBank/DDBJ whole genome shotgun (WGS) entry which is preliminary data.</text>
</comment>
<feature type="domain" description="Ionotropic glutamate receptor L-glutamate and glycine-binding" evidence="13">
    <location>
        <begin position="25"/>
        <end position="117"/>
    </location>
</feature>